<evidence type="ECO:0000313" key="4">
    <source>
        <dbReference type="Proteomes" id="UP000238479"/>
    </source>
</evidence>
<dbReference type="OMA" id="ALFMDCA"/>
<evidence type="ECO:0008006" key="5">
    <source>
        <dbReference type="Google" id="ProtNLM"/>
    </source>
</evidence>
<protein>
    <recommendedName>
        <fullName evidence="5">Transmembrane protein</fullName>
    </recommendedName>
</protein>
<evidence type="ECO:0000256" key="2">
    <source>
        <dbReference type="SAM" id="Phobius"/>
    </source>
</evidence>
<keyword evidence="2" id="KW-1133">Transmembrane helix</keyword>
<feature type="transmembrane region" description="Helical" evidence="2">
    <location>
        <begin position="173"/>
        <end position="192"/>
    </location>
</feature>
<organism evidence="3 4">
    <name type="scientific">Rosa chinensis</name>
    <name type="common">China rose</name>
    <dbReference type="NCBI Taxonomy" id="74649"/>
    <lineage>
        <taxon>Eukaryota</taxon>
        <taxon>Viridiplantae</taxon>
        <taxon>Streptophyta</taxon>
        <taxon>Embryophyta</taxon>
        <taxon>Tracheophyta</taxon>
        <taxon>Spermatophyta</taxon>
        <taxon>Magnoliopsida</taxon>
        <taxon>eudicotyledons</taxon>
        <taxon>Gunneridae</taxon>
        <taxon>Pentapetalae</taxon>
        <taxon>rosids</taxon>
        <taxon>fabids</taxon>
        <taxon>Rosales</taxon>
        <taxon>Rosaceae</taxon>
        <taxon>Rosoideae</taxon>
        <taxon>Rosoideae incertae sedis</taxon>
        <taxon>Rosa</taxon>
    </lineage>
</organism>
<evidence type="ECO:0000313" key="3">
    <source>
        <dbReference type="EMBL" id="PRQ27460.1"/>
    </source>
</evidence>
<proteinExistence type="predicted"/>
<dbReference type="EMBL" id="PDCK01000044">
    <property type="protein sequence ID" value="PRQ27460.1"/>
    <property type="molecule type" value="Genomic_DNA"/>
</dbReference>
<feature type="region of interest" description="Disordered" evidence="1">
    <location>
        <begin position="27"/>
        <end position="62"/>
    </location>
</feature>
<evidence type="ECO:0000256" key="1">
    <source>
        <dbReference type="SAM" id="MobiDB-lite"/>
    </source>
</evidence>
<accession>A0A2P6PZU0</accession>
<dbReference type="PANTHER" id="PTHR35469">
    <property type="entry name" value="TRANSMEMBRANE PROTEIN"/>
    <property type="match status" value="1"/>
</dbReference>
<feature type="transmembrane region" description="Helical" evidence="2">
    <location>
        <begin position="141"/>
        <end position="161"/>
    </location>
</feature>
<dbReference type="Gramene" id="PRQ27460">
    <property type="protein sequence ID" value="PRQ27460"/>
    <property type="gene ID" value="RchiOBHm_Chr6g0305551"/>
</dbReference>
<dbReference type="Proteomes" id="UP000238479">
    <property type="component" value="Chromosome 6"/>
</dbReference>
<name>A0A2P6PZU0_ROSCH</name>
<dbReference type="OrthoDB" id="1922492at2759"/>
<keyword evidence="4" id="KW-1185">Reference proteome</keyword>
<gene>
    <name evidence="3" type="ORF">RchiOBHm_Chr6g0305551</name>
</gene>
<sequence>MATNSREARRRRILERGSDRLALITGRIQTLPSSSSSPDPQTQFEDTTTNPSSPPPTSDVQDQIAELPSEIEENESDSTLPRSQSDTNTEALRAIDTQVQQLLSSLTAQNAPPPPSQNQRRPLFTASGVSSAIAETERTRLLFSVAVAMLVVLVHLGFPLMGTSNIVKTLLGFRPLYLVLLTNVTFVLARILGKQRASERPGEIRTSAEGIEWVAQLGRAVEIGLVAQKVLDALFMDCAVYAIIVVCGLSSA</sequence>
<dbReference type="PANTHER" id="PTHR35469:SF4">
    <property type="entry name" value="TRANSMEMBRANE PROTEIN"/>
    <property type="match status" value="1"/>
</dbReference>
<dbReference type="STRING" id="74649.A0A2P6PZU0"/>
<reference evidence="3 4" key="1">
    <citation type="journal article" date="2018" name="Nat. Genet.">
        <title>The Rosa genome provides new insights in the design of modern roses.</title>
        <authorList>
            <person name="Bendahmane M."/>
        </authorList>
    </citation>
    <scope>NUCLEOTIDE SEQUENCE [LARGE SCALE GENOMIC DNA]</scope>
    <source>
        <strain evidence="4">cv. Old Blush</strain>
    </source>
</reference>
<dbReference type="AlphaFoldDB" id="A0A2P6PZU0"/>
<keyword evidence="2" id="KW-0812">Transmembrane</keyword>
<keyword evidence="2" id="KW-0472">Membrane</keyword>
<comment type="caution">
    <text evidence="3">The sequence shown here is derived from an EMBL/GenBank/DDBJ whole genome shotgun (WGS) entry which is preliminary data.</text>
</comment>